<reference evidence="1" key="1">
    <citation type="submission" date="2023-04" db="EMBL/GenBank/DDBJ databases">
        <title>The environmental microbiomes in feedlot watering bowls are a reservoir of florfenicol resistance for bovine respiratory disease pathogens.</title>
        <authorList>
            <person name="Kos D.W."/>
            <person name="Ruzzini A.C."/>
            <person name="Schreiner B."/>
            <person name="Jelinski M.D."/>
        </authorList>
    </citation>
    <scope>NUCLEOTIDE SEQUENCE</scope>
    <source>
        <strain evidence="1">WB3</strain>
    </source>
</reference>
<organism evidence="1 2">
    <name type="scientific">Acinetobacter terrestris</name>
    <dbReference type="NCBI Taxonomy" id="2529843"/>
    <lineage>
        <taxon>Bacteria</taxon>
        <taxon>Pseudomonadati</taxon>
        <taxon>Pseudomonadota</taxon>
        <taxon>Gammaproteobacteria</taxon>
        <taxon>Moraxellales</taxon>
        <taxon>Moraxellaceae</taxon>
        <taxon>Acinetobacter</taxon>
        <taxon>Acinetobacter Taxon 24</taxon>
    </lineage>
</organism>
<dbReference type="EMBL" id="JASKNE010000001">
    <property type="protein sequence ID" value="MDK1683596.1"/>
    <property type="molecule type" value="Genomic_DNA"/>
</dbReference>
<name>A0AAW6UQT9_9GAMM</name>
<proteinExistence type="predicted"/>
<evidence type="ECO:0000313" key="1">
    <source>
        <dbReference type="EMBL" id="MDK1683596.1"/>
    </source>
</evidence>
<dbReference type="RefSeq" id="WP_284066829.1">
    <property type="nucleotide sequence ID" value="NZ_JASKNE010000001.1"/>
</dbReference>
<comment type="caution">
    <text evidence="1">The sequence shown here is derived from an EMBL/GenBank/DDBJ whole genome shotgun (WGS) entry which is preliminary data.</text>
</comment>
<dbReference type="AlphaFoldDB" id="A0AAW6UQT9"/>
<sequence length="243" mass="28645">MRITERVVDFTKLASEQKHHFFTTMLAFDQQIFPNSTPDEIYDLVHDIDAVSVQVVHYYHQDKLIGQNVIPILKLFLQDKPIFVLSSRAGILPAYRKRNRALNTAIRVAINYRIRYPSIPLWFVPTVIQPKIYTLFASRSQNFFPRKGRRIPEEYLQVLEMIQQRKSEVQKRREDIFVHPSVMPQTTPADIQRLRNKATPHINFFTQHVPDYFAGMGLMCVCKLDLKTISEAIFNLWLDRHVY</sequence>
<dbReference type="Proteomes" id="UP001241935">
    <property type="component" value="Unassembled WGS sequence"/>
</dbReference>
<evidence type="ECO:0000313" key="2">
    <source>
        <dbReference type="Proteomes" id="UP001241935"/>
    </source>
</evidence>
<protein>
    <submittedName>
        <fullName evidence="1">Uncharacterized protein</fullName>
    </submittedName>
</protein>
<gene>
    <name evidence="1" type="ORF">QOR41_07020</name>
</gene>
<accession>A0AAW6UQT9</accession>